<reference evidence="5 6" key="1">
    <citation type="submission" date="2023-01" db="EMBL/GenBank/DDBJ databases">
        <title>Complete genome sequence of Muricauda aquimarina strain IFOP_LL357.</title>
        <authorList>
            <person name="Gajardo G."/>
            <person name="Ueki S."/>
            <person name="Maruyama F."/>
        </authorList>
    </citation>
    <scope>NUCLEOTIDE SEQUENCE [LARGE SCALE GENOMIC DNA]</scope>
    <source>
        <strain evidence="5 6">IFOP_LL357</strain>
    </source>
</reference>
<dbReference type="InterPro" id="IPR009057">
    <property type="entry name" value="Homeodomain-like_sf"/>
</dbReference>
<dbReference type="PANTHER" id="PTHR43280:SF29">
    <property type="entry name" value="ARAC-FAMILY TRANSCRIPTIONAL REGULATOR"/>
    <property type="match status" value="1"/>
</dbReference>
<dbReference type="Proteomes" id="UP001330184">
    <property type="component" value="Chromosome"/>
</dbReference>
<dbReference type="GO" id="GO:0003700">
    <property type="term" value="F:DNA-binding transcription factor activity"/>
    <property type="evidence" value="ECO:0007669"/>
    <property type="project" value="InterPro"/>
</dbReference>
<dbReference type="Gene3D" id="1.10.10.60">
    <property type="entry name" value="Homeodomain-like"/>
    <property type="match status" value="2"/>
</dbReference>
<dbReference type="SUPFAM" id="SSF46689">
    <property type="entry name" value="Homeodomain-like"/>
    <property type="match status" value="1"/>
</dbReference>
<evidence type="ECO:0000256" key="3">
    <source>
        <dbReference type="ARBA" id="ARBA00023163"/>
    </source>
</evidence>
<organism evidence="5 6">
    <name type="scientific">Flagellimonas marinaquae</name>
    <dbReference type="NCBI Taxonomy" id="254955"/>
    <lineage>
        <taxon>Bacteria</taxon>
        <taxon>Pseudomonadati</taxon>
        <taxon>Bacteroidota</taxon>
        <taxon>Flavobacteriia</taxon>
        <taxon>Flavobacteriales</taxon>
        <taxon>Flavobacteriaceae</taxon>
        <taxon>Flagellimonas</taxon>
    </lineage>
</organism>
<sequence length="113" mass="12948">MDMMDSINMLFEEEEIYLNHKLSLQEVAQALKTSPRILSQVVNENKGMNFSEFVNFHRIEKAKKLLVSPNGKDEKIISIAYDSGFGNVTSFNVAFKSFTHLTPSQYRRQNSPS</sequence>
<gene>
    <name evidence="5" type="ORF">MACH07_13470</name>
</gene>
<dbReference type="SMART" id="SM00342">
    <property type="entry name" value="HTH_ARAC"/>
    <property type="match status" value="1"/>
</dbReference>
<dbReference type="PROSITE" id="PS01124">
    <property type="entry name" value="HTH_ARAC_FAMILY_2"/>
    <property type="match status" value="1"/>
</dbReference>
<keyword evidence="2" id="KW-0238">DNA-binding</keyword>
<evidence type="ECO:0000313" key="6">
    <source>
        <dbReference type="Proteomes" id="UP001330184"/>
    </source>
</evidence>
<evidence type="ECO:0000259" key="4">
    <source>
        <dbReference type="PROSITE" id="PS01124"/>
    </source>
</evidence>
<evidence type="ECO:0000256" key="1">
    <source>
        <dbReference type="ARBA" id="ARBA00023015"/>
    </source>
</evidence>
<proteinExistence type="predicted"/>
<evidence type="ECO:0000256" key="2">
    <source>
        <dbReference type="ARBA" id="ARBA00023125"/>
    </source>
</evidence>
<accession>A0AA48HC32</accession>
<dbReference type="EMBL" id="AP027268">
    <property type="protein sequence ID" value="BDW92515.1"/>
    <property type="molecule type" value="Genomic_DNA"/>
</dbReference>
<protein>
    <recommendedName>
        <fullName evidence="4">HTH araC/xylS-type domain-containing protein</fullName>
    </recommendedName>
</protein>
<keyword evidence="6" id="KW-1185">Reference proteome</keyword>
<dbReference type="InterPro" id="IPR018060">
    <property type="entry name" value="HTH_AraC"/>
</dbReference>
<dbReference type="AlphaFoldDB" id="A0AA48HC32"/>
<keyword evidence="1" id="KW-0805">Transcription regulation</keyword>
<feature type="domain" description="HTH araC/xylS-type" evidence="4">
    <location>
        <begin position="8"/>
        <end position="109"/>
    </location>
</feature>
<dbReference type="PANTHER" id="PTHR43280">
    <property type="entry name" value="ARAC-FAMILY TRANSCRIPTIONAL REGULATOR"/>
    <property type="match status" value="1"/>
</dbReference>
<name>A0AA48HC32_9FLAO</name>
<dbReference type="GO" id="GO:0043565">
    <property type="term" value="F:sequence-specific DNA binding"/>
    <property type="evidence" value="ECO:0007669"/>
    <property type="project" value="InterPro"/>
</dbReference>
<keyword evidence="3" id="KW-0804">Transcription</keyword>
<evidence type="ECO:0000313" key="5">
    <source>
        <dbReference type="EMBL" id="BDW92515.1"/>
    </source>
</evidence>
<dbReference type="Pfam" id="PF12833">
    <property type="entry name" value="HTH_18"/>
    <property type="match status" value="1"/>
</dbReference>